<accession>A0A232EP85</accession>
<reference evidence="2 3" key="1">
    <citation type="journal article" date="2017" name="Curr. Biol.">
        <title>The Evolution of Venom by Co-option of Single-Copy Genes.</title>
        <authorList>
            <person name="Martinson E.O."/>
            <person name="Mrinalini"/>
            <person name="Kelkar Y.D."/>
            <person name="Chang C.H."/>
            <person name="Werren J.H."/>
        </authorList>
    </citation>
    <scope>NUCLEOTIDE SEQUENCE [LARGE SCALE GENOMIC DNA]</scope>
    <source>
        <strain evidence="2 3">Alberta</strain>
        <tissue evidence="2">Whole body</tissue>
    </source>
</reference>
<dbReference type="EMBL" id="NNAY01002990">
    <property type="protein sequence ID" value="OXU20164.1"/>
    <property type="molecule type" value="Genomic_DNA"/>
</dbReference>
<dbReference type="Proteomes" id="UP000215335">
    <property type="component" value="Unassembled WGS sequence"/>
</dbReference>
<feature type="signal peptide" evidence="1">
    <location>
        <begin position="1"/>
        <end position="23"/>
    </location>
</feature>
<comment type="caution">
    <text evidence="2">The sequence shown here is derived from an EMBL/GenBank/DDBJ whole genome shotgun (WGS) entry which is preliminary data.</text>
</comment>
<proteinExistence type="predicted"/>
<evidence type="ECO:0000313" key="3">
    <source>
        <dbReference type="Proteomes" id="UP000215335"/>
    </source>
</evidence>
<keyword evidence="3" id="KW-1185">Reference proteome</keyword>
<sequence length="120" mass="13357">MAFRDFFLLSFLALAVSTQECFAYVAKSRDVARTDESSVPHAFVTLGASKLIMAFRDFFLLFFLAIAVSTQECFAFVPHSLNTRAISQSDVAPANSKAHHAFILLGASNYYFCVNSSYNY</sequence>
<keyword evidence="1" id="KW-0732">Signal</keyword>
<protein>
    <submittedName>
        <fullName evidence="2">Uncharacterized protein</fullName>
    </submittedName>
</protein>
<evidence type="ECO:0000313" key="2">
    <source>
        <dbReference type="EMBL" id="OXU20164.1"/>
    </source>
</evidence>
<gene>
    <name evidence="2" type="ORF">TSAR_004696</name>
</gene>
<dbReference type="AlphaFoldDB" id="A0A232EP85"/>
<evidence type="ECO:0000256" key="1">
    <source>
        <dbReference type="SAM" id="SignalP"/>
    </source>
</evidence>
<name>A0A232EP85_9HYME</name>
<organism evidence="2 3">
    <name type="scientific">Trichomalopsis sarcophagae</name>
    <dbReference type="NCBI Taxonomy" id="543379"/>
    <lineage>
        <taxon>Eukaryota</taxon>
        <taxon>Metazoa</taxon>
        <taxon>Ecdysozoa</taxon>
        <taxon>Arthropoda</taxon>
        <taxon>Hexapoda</taxon>
        <taxon>Insecta</taxon>
        <taxon>Pterygota</taxon>
        <taxon>Neoptera</taxon>
        <taxon>Endopterygota</taxon>
        <taxon>Hymenoptera</taxon>
        <taxon>Apocrita</taxon>
        <taxon>Proctotrupomorpha</taxon>
        <taxon>Chalcidoidea</taxon>
        <taxon>Pteromalidae</taxon>
        <taxon>Pteromalinae</taxon>
        <taxon>Trichomalopsis</taxon>
    </lineage>
</organism>
<feature type="chain" id="PRO_5012624333" evidence="1">
    <location>
        <begin position="24"/>
        <end position="120"/>
    </location>
</feature>